<dbReference type="Proteomes" id="UP000000267">
    <property type="component" value="Unassembled WGS sequence"/>
</dbReference>
<reference evidence="1 2" key="1">
    <citation type="journal article" date="2007" name="Proc. Natl. Acad. Sci. U.S.A.">
        <title>Independent sorting-out of thousands of duplicated gene pairs in two yeast species descended from a whole-genome duplication.</title>
        <authorList>
            <person name="Scannell D.R."/>
            <person name="Frank A.C."/>
            <person name="Conant G.C."/>
            <person name="Byrne K.P."/>
            <person name="Woolfit M."/>
            <person name="Wolfe K.H."/>
        </authorList>
    </citation>
    <scope>NUCLEOTIDE SEQUENCE [LARGE SCALE GENOMIC DNA]</scope>
    <source>
        <strain evidence="2">ATCC 22028 / DSM 70294 / BCRC 21397 / CBS 2163 / NBRC 10782 / NRRL Y-8283 / UCD 57-17</strain>
    </source>
</reference>
<dbReference type="HOGENOM" id="CLU_2198978_0_0_1"/>
<accession>A7TIX9</accession>
<name>A7TIX9_VANPO</name>
<dbReference type="GeneID" id="5546042"/>
<dbReference type="RefSeq" id="XP_001645649.1">
    <property type="nucleotide sequence ID" value="XM_001645599.1"/>
</dbReference>
<keyword evidence="2" id="KW-1185">Reference proteome</keyword>
<proteinExistence type="predicted"/>
<evidence type="ECO:0000313" key="2">
    <source>
        <dbReference type="Proteomes" id="UP000000267"/>
    </source>
</evidence>
<evidence type="ECO:0000313" key="1">
    <source>
        <dbReference type="EMBL" id="EDO17791.1"/>
    </source>
</evidence>
<sequence length="108" mass="12670">MCILYTLIHWININLLRMSLEINKESITMNDSVEKPQHNSLHHSYINFLYFLKPDALAFTYYLSHVFVVDNYLDSSTHAIASWYKIKIITMDTSIAFSFIIVIPLKII</sequence>
<dbReference type="KEGG" id="vpo:Kpol_541p34"/>
<gene>
    <name evidence="1" type="ORF">Kpol_541p34</name>
</gene>
<dbReference type="EMBL" id="DS480398">
    <property type="protein sequence ID" value="EDO17791.1"/>
    <property type="molecule type" value="Genomic_DNA"/>
</dbReference>
<dbReference type="InParanoid" id="A7TIX9"/>
<organism evidence="2">
    <name type="scientific">Vanderwaltozyma polyspora (strain ATCC 22028 / DSM 70294 / BCRC 21397 / CBS 2163 / NBRC 10782 / NRRL Y-8283 / UCD 57-17)</name>
    <name type="common">Kluyveromyces polysporus</name>
    <dbReference type="NCBI Taxonomy" id="436907"/>
    <lineage>
        <taxon>Eukaryota</taxon>
        <taxon>Fungi</taxon>
        <taxon>Dikarya</taxon>
        <taxon>Ascomycota</taxon>
        <taxon>Saccharomycotina</taxon>
        <taxon>Saccharomycetes</taxon>
        <taxon>Saccharomycetales</taxon>
        <taxon>Saccharomycetaceae</taxon>
        <taxon>Vanderwaltozyma</taxon>
    </lineage>
</organism>
<dbReference type="AlphaFoldDB" id="A7TIX9"/>
<protein>
    <submittedName>
        <fullName evidence="1">Tkp4 protein</fullName>
    </submittedName>
</protein>